<dbReference type="PANTHER" id="PTHR46244:SF3">
    <property type="entry name" value="PHOSPHOENOLPYRUVATE-PROTEIN PHOSPHOTRANSFERASE"/>
    <property type="match status" value="1"/>
</dbReference>
<dbReference type="GO" id="GO:0005737">
    <property type="term" value="C:cytoplasm"/>
    <property type="evidence" value="ECO:0007669"/>
    <property type="project" value="UniProtKB-SubCell"/>
</dbReference>
<gene>
    <name evidence="24" type="ordered locus">TEQUI_0099</name>
</gene>
<keyword evidence="12 17" id="KW-0598">Phosphotransferase system</keyword>
<evidence type="ECO:0000256" key="19">
    <source>
        <dbReference type="PIRSR" id="PIRSR000732-2"/>
    </source>
</evidence>
<dbReference type="EMBL" id="CP002456">
    <property type="protein sequence ID" value="ADU91055.1"/>
    <property type="molecule type" value="Genomic_DNA"/>
</dbReference>
<feature type="binding site" evidence="19">
    <location>
        <position position="342"/>
    </location>
    <ligand>
        <name>phosphoenolpyruvate</name>
        <dbReference type="ChEBI" id="CHEBI:58702"/>
    </ligand>
</feature>
<feature type="active site" description="Proton donor" evidence="18">
    <location>
        <position position="511"/>
    </location>
</feature>
<feature type="binding site" evidence="19">
    <location>
        <position position="474"/>
    </location>
    <ligand>
        <name>phosphoenolpyruvate</name>
        <dbReference type="ChEBI" id="CHEBI:58702"/>
    </ligand>
</feature>
<dbReference type="InterPro" id="IPR006318">
    <property type="entry name" value="PTS_EI-like"/>
</dbReference>
<keyword evidence="13 17" id="KW-0479">Metal-binding</keyword>
<evidence type="ECO:0000256" key="15">
    <source>
        <dbReference type="ARBA" id="ARBA00022842"/>
    </source>
</evidence>
<dbReference type="InterPro" id="IPR008279">
    <property type="entry name" value="PEP-util_enz_mobile_dom"/>
</dbReference>
<keyword evidence="8 17" id="KW-0813">Transport</keyword>
<dbReference type="Pfam" id="PF02896">
    <property type="entry name" value="PEP-utilizers_C"/>
    <property type="match status" value="1"/>
</dbReference>
<dbReference type="SUPFAM" id="SSF51621">
    <property type="entry name" value="Phosphoenolpyruvate/pyruvate domain"/>
    <property type="match status" value="1"/>
</dbReference>
<dbReference type="KEGG" id="teq:TEQUI_0099"/>
<feature type="binding site" evidence="19">
    <location>
        <position position="306"/>
    </location>
    <ligand>
        <name>phosphoenolpyruvate</name>
        <dbReference type="ChEBI" id="CHEBI:58702"/>
    </ligand>
</feature>
<sequence>MLSTTVVALYGKGVSKGIAIGKALLLGSEYNENNFTHINEEDIESECLRLEESLKTVSKELLSLTESLPPDAPSELAPILEVHSQLAADASLASETKEIIRTKLYNAQWAIVAYGQKIAQQFEHLEDDYLKERLSDIQQVIDRVVSRLSGNVANILPKISNQSDSLILVASDISPADLLSFGDQKFGAFISDLGGPTSHSSIVARSMRLPAVVGMKNVRSLVNPMDLLIVDGDQGLVIVNPSHKILSQYKKRQIEQKQAKKDFSGLINHTAISSDGVKVHIEANIKHPSEVDLALEMGAGGIGLFRTEFLFMNRDVLPTEEEQFIAYKHVLECMNPLPVTIRTLDIGNDKLFKNSSNTALNPALGLRAIRYCLTHTDIFKTQIDALVKASVYGRLRILLPMISHVSQIMQVKEILETSKDRFLKNNPHRQVQIELGAMVEIPAMAVSMAPFLKELDFVSIGTNDLIQYALAVDRIDDSVANLFEPNHPAILRLIQMVIDSCERFSKPVHMCGEMAGDPDYTSLLLGMGLRHFSMHPNNFADVIDRVNSTDISKVKGFIEPFLEESSYIDLVKLNSI</sequence>
<dbReference type="Gene3D" id="3.50.30.10">
    <property type="entry name" value="Phosphohistidine domain"/>
    <property type="match status" value="1"/>
</dbReference>
<dbReference type="InterPro" id="IPR000121">
    <property type="entry name" value="PEP_util_C"/>
</dbReference>
<dbReference type="Pfam" id="PF00391">
    <property type="entry name" value="PEP-utilizers"/>
    <property type="match status" value="1"/>
</dbReference>
<keyword evidence="15 17" id="KW-0460">Magnesium</keyword>
<evidence type="ECO:0000259" key="23">
    <source>
        <dbReference type="Pfam" id="PF05524"/>
    </source>
</evidence>
<protein>
    <recommendedName>
        <fullName evidence="7 17">Phosphoenolpyruvate-protein phosphotransferase</fullName>
        <ecNumber evidence="6 17">2.7.3.9</ecNumber>
    </recommendedName>
    <alternativeName>
        <fullName evidence="16 17">Phosphotransferase system, enzyme I</fullName>
    </alternativeName>
</protein>
<reference evidence="24 25" key="1">
    <citation type="journal article" date="2011" name="J. Bacteriol.">
        <title>Genome sequence of Taylorella equigenitalis MCE9, the causative agent of contagious equine metritis.</title>
        <authorList>
            <person name="Hebert L."/>
            <person name="Moumen B."/>
            <person name="Duquesne F."/>
            <person name="Breuil M.F."/>
            <person name="Laugier C."/>
            <person name="Batto J.M."/>
            <person name="Renault P."/>
            <person name="Petry S."/>
        </authorList>
    </citation>
    <scope>NUCLEOTIDE SEQUENCE [LARGE SCALE GENOMIC DNA]</scope>
    <source>
        <strain evidence="24 25">MCE9</strain>
    </source>
</reference>
<dbReference type="InterPro" id="IPR036637">
    <property type="entry name" value="Phosphohistidine_dom_sf"/>
</dbReference>
<evidence type="ECO:0000256" key="8">
    <source>
        <dbReference type="ARBA" id="ARBA00022448"/>
    </source>
</evidence>
<evidence type="ECO:0000256" key="6">
    <source>
        <dbReference type="ARBA" id="ARBA00012232"/>
    </source>
</evidence>
<dbReference type="Proteomes" id="UP000007472">
    <property type="component" value="Chromosome"/>
</dbReference>
<proteinExistence type="inferred from homology"/>
<dbReference type="InterPro" id="IPR018274">
    <property type="entry name" value="PEP_util_AS"/>
</dbReference>
<feature type="domain" description="Phosphotransferase system enzyme I N-terminal" evidence="23">
    <location>
        <begin position="11"/>
        <end position="133"/>
    </location>
</feature>
<feature type="binding site" evidence="20">
    <location>
        <position position="464"/>
    </location>
    <ligand>
        <name>Mg(2+)</name>
        <dbReference type="ChEBI" id="CHEBI:18420"/>
    </ligand>
</feature>
<evidence type="ECO:0000256" key="11">
    <source>
        <dbReference type="ARBA" id="ARBA00022679"/>
    </source>
</evidence>
<dbReference type="Gene3D" id="3.20.20.60">
    <property type="entry name" value="Phosphoenolpyruvate-binding domains"/>
    <property type="match status" value="1"/>
</dbReference>
<dbReference type="AlphaFoldDB" id="A0A654KF99"/>
<evidence type="ECO:0000256" key="12">
    <source>
        <dbReference type="ARBA" id="ARBA00022683"/>
    </source>
</evidence>
<feature type="binding site" evidence="19">
    <location>
        <begin position="463"/>
        <end position="464"/>
    </location>
    <ligand>
        <name>phosphoenolpyruvate</name>
        <dbReference type="ChEBI" id="CHEBI:58702"/>
    </ligand>
</feature>
<evidence type="ECO:0000256" key="17">
    <source>
        <dbReference type="PIRNR" id="PIRNR000732"/>
    </source>
</evidence>
<evidence type="ECO:0000256" key="7">
    <source>
        <dbReference type="ARBA" id="ARBA00016544"/>
    </source>
</evidence>
<dbReference type="PROSITE" id="PS00370">
    <property type="entry name" value="PEP_ENZYMES_PHOS_SITE"/>
    <property type="match status" value="1"/>
</dbReference>
<comment type="cofactor">
    <cofactor evidence="2 17 20">
        <name>Mg(2+)</name>
        <dbReference type="ChEBI" id="CHEBI:18420"/>
    </cofactor>
</comment>
<dbReference type="SUPFAM" id="SSF52009">
    <property type="entry name" value="Phosphohistidine domain"/>
    <property type="match status" value="1"/>
</dbReference>
<dbReference type="PANTHER" id="PTHR46244">
    <property type="entry name" value="PHOSPHOENOLPYRUVATE-PROTEIN PHOSPHOTRANSFERASE"/>
    <property type="match status" value="1"/>
</dbReference>
<organism evidence="24 25">
    <name type="scientific">Taylorella equigenitalis (strain MCE9)</name>
    <dbReference type="NCBI Taxonomy" id="937774"/>
    <lineage>
        <taxon>Bacteria</taxon>
        <taxon>Pseudomonadati</taxon>
        <taxon>Pseudomonadota</taxon>
        <taxon>Betaproteobacteria</taxon>
        <taxon>Burkholderiales</taxon>
        <taxon>Alcaligenaceae</taxon>
        <taxon>Taylorella</taxon>
    </lineage>
</organism>
<dbReference type="InterPro" id="IPR036618">
    <property type="entry name" value="PtsI_HPr-bd_sf"/>
</dbReference>
<evidence type="ECO:0000256" key="9">
    <source>
        <dbReference type="ARBA" id="ARBA00022490"/>
    </source>
</evidence>
<dbReference type="GO" id="GO:0008965">
    <property type="term" value="F:phosphoenolpyruvate-protein phosphotransferase activity"/>
    <property type="evidence" value="ECO:0007669"/>
    <property type="project" value="UniProtKB-EC"/>
</dbReference>
<dbReference type="InterPro" id="IPR050499">
    <property type="entry name" value="PEP-utilizing_PTS_enzyme"/>
</dbReference>
<dbReference type="PROSITE" id="PS00742">
    <property type="entry name" value="PEP_ENZYMES_2"/>
    <property type="match status" value="1"/>
</dbReference>
<evidence type="ECO:0000313" key="25">
    <source>
        <dbReference type="Proteomes" id="UP000007472"/>
    </source>
</evidence>
<feature type="domain" description="PEP-utilising enzyme mobile" evidence="21">
    <location>
        <begin position="166"/>
        <end position="235"/>
    </location>
</feature>
<evidence type="ECO:0000256" key="16">
    <source>
        <dbReference type="ARBA" id="ARBA00033235"/>
    </source>
</evidence>
<evidence type="ECO:0000256" key="10">
    <source>
        <dbReference type="ARBA" id="ARBA00022597"/>
    </source>
</evidence>
<dbReference type="Pfam" id="PF05524">
    <property type="entry name" value="PEP-utilisers_N"/>
    <property type="match status" value="1"/>
</dbReference>
<dbReference type="Gene3D" id="1.10.274.10">
    <property type="entry name" value="PtsI, HPr-binding domain"/>
    <property type="match status" value="1"/>
</dbReference>
<comment type="subcellular location">
    <subcellularLocation>
        <location evidence="4 17">Cytoplasm</location>
    </subcellularLocation>
</comment>
<accession>A0A654KF99</accession>
<keyword evidence="24" id="KW-0670">Pyruvate</keyword>
<evidence type="ECO:0000256" key="18">
    <source>
        <dbReference type="PIRSR" id="PIRSR000732-1"/>
    </source>
</evidence>
<feature type="active site" description="Tele-phosphohistidine intermediate" evidence="18">
    <location>
        <position position="199"/>
    </location>
</feature>
<evidence type="ECO:0000256" key="4">
    <source>
        <dbReference type="ARBA" id="ARBA00004496"/>
    </source>
</evidence>
<feature type="binding site" evidence="20">
    <location>
        <position position="440"/>
    </location>
    <ligand>
        <name>Mg(2+)</name>
        <dbReference type="ChEBI" id="CHEBI:18420"/>
    </ligand>
</feature>
<evidence type="ECO:0000256" key="20">
    <source>
        <dbReference type="PIRSR" id="PIRSR000732-3"/>
    </source>
</evidence>
<keyword evidence="10 17" id="KW-0762">Sugar transport</keyword>
<evidence type="ECO:0000256" key="1">
    <source>
        <dbReference type="ARBA" id="ARBA00000683"/>
    </source>
</evidence>
<evidence type="ECO:0000256" key="13">
    <source>
        <dbReference type="ARBA" id="ARBA00022723"/>
    </source>
</evidence>
<dbReference type="GO" id="GO:0016301">
    <property type="term" value="F:kinase activity"/>
    <property type="evidence" value="ECO:0007669"/>
    <property type="project" value="UniProtKB-KW"/>
</dbReference>
<feature type="domain" description="PEP-utilising enzyme C-terminal" evidence="22">
    <location>
        <begin position="268"/>
        <end position="546"/>
    </location>
</feature>
<dbReference type="SUPFAM" id="SSF47831">
    <property type="entry name" value="Enzyme I of the PEP:sugar phosphotransferase system HPr-binding (sub)domain"/>
    <property type="match status" value="1"/>
</dbReference>
<keyword evidence="14 17" id="KW-0418">Kinase</keyword>
<evidence type="ECO:0000259" key="21">
    <source>
        <dbReference type="Pfam" id="PF00391"/>
    </source>
</evidence>
<dbReference type="InterPro" id="IPR023151">
    <property type="entry name" value="PEP_util_CS"/>
</dbReference>
<dbReference type="NCBIfam" id="TIGR01417">
    <property type="entry name" value="PTS_I_fam"/>
    <property type="match status" value="1"/>
</dbReference>
<dbReference type="GO" id="GO:0009401">
    <property type="term" value="P:phosphoenolpyruvate-dependent sugar phosphotransferase system"/>
    <property type="evidence" value="ECO:0007669"/>
    <property type="project" value="UniProtKB-KW"/>
</dbReference>
<dbReference type="EC" id="2.7.3.9" evidence="6 17"/>
<dbReference type="PRINTS" id="PR01736">
    <property type="entry name" value="PHPHTRNFRASE"/>
</dbReference>
<evidence type="ECO:0000313" key="24">
    <source>
        <dbReference type="EMBL" id="ADU91055.1"/>
    </source>
</evidence>
<evidence type="ECO:0000256" key="14">
    <source>
        <dbReference type="ARBA" id="ARBA00022777"/>
    </source>
</evidence>
<keyword evidence="11 17" id="KW-0808">Transferase</keyword>
<dbReference type="GO" id="GO:0046872">
    <property type="term" value="F:metal ion binding"/>
    <property type="evidence" value="ECO:0007669"/>
    <property type="project" value="UniProtKB-KW"/>
</dbReference>
<comment type="similarity">
    <text evidence="5 17">Belongs to the PEP-utilizing enzyme family.</text>
</comment>
<evidence type="ECO:0000256" key="5">
    <source>
        <dbReference type="ARBA" id="ARBA00007837"/>
    </source>
</evidence>
<dbReference type="InterPro" id="IPR015813">
    <property type="entry name" value="Pyrv/PenolPyrv_kinase-like_dom"/>
</dbReference>
<comment type="function">
    <text evidence="3 17">General (non sugar-specific) component of the phosphoenolpyruvate-dependent sugar phosphotransferase system (sugar PTS). This major carbohydrate active-transport system catalyzes the phosphorylation of incoming sugar substrates concomitantly with their translocation across the cell membrane. Enzyme I transfers the phosphoryl group from phosphoenolpyruvate (PEP) to the phosphoryl carrier protein (HPr).</text>
</comment>
<comment type="catalytic activity">
    <reaction evidence="1 17">
        <text>L-histidyl-[protein] + phosphoenolpyruvate = N(pros)-phospho-L-histidyl-[protein] + pyruvate</text>
        <dbReference type="Rhea" id="RHEA:23880"/>
        <dbReference type="Rhea" id="RHEA-COMP:9745"/>
        <dbReference type="Rhea" id="RHEA-COMP:9746"/>
        <dbReference type="ChEBI" id="CHEBI:15361"/>
        <dbReference type="ChEBI" id="CHEBI:29979"/>
        <dbReference type="ChEBI" id="CHEBI:58702"/>
        <dbReference type="ChEBI" id="CHEBI:64837"/>
        <dbReference type="EC" id="2.7.3.9"/>
    </reaction>
</comment>
<name>A0A654KF99_TAYEM</name>
<evidence type="ECO:0000259" key="22">
    <source>
        <dbReference type="Pfam" id="PF02896"/>
    </source>
</evidence>
<dbReference type="InterPro" id="IPR024692">
    <property type="entry name" value="PTS_EI"/>
</dbReference>
<evidence type="ECO:0000256" key="3">
    <source>
        <dbReference type="ARBA" id="ARBA00002728"/>
    </source>
</evidence>
<dbReference type="InterPro" id="IPR040442">
    <property type="entry name" value="Pyrv_kinase-like_dom_sf"/>
</dbReference>
<dbReference type="PIRSF" id="PIRSF000732">
    <property type="entry name" value="PTS_enzyme_I"/>
    <property type="match status" value="1"/>
</dbReference>
<dbReference type="InterPro" id="IPR008731">
    <property type="entry name" value="PTS_EIN"/>
</dbReference>
<evidence type="ECO:0000256" key="2">
    <source>
        <dbReference type="ARBA" id="ARBA00001946"/>
    </source>
</evidence>
<keyword evidence="9 17" id="KW-0963">Cytoplasm</keyword>